<organism evidence="5 6">
    <name type="scientific">Kangiella taiwanensis</name>
    <dbReference type="NCBI Taxonomy" id="1079179"/>
    <lineage>
        <taxon>Bacteria</taxon>
        <taxon>Pseudomonadati</taxon>
        <taxon>Pseudomonadota</taxon>
        <taxon>Gammaproteobacteria</taxon>
        <taxon>Kangiellales</taxon>
        <taxon>Kangiellaceae</taxon>
        <taxon>Kangiella</taxon>
    </lineage>
</organism>
<evidence type="ECO:0000256" key="2">
    <source>
        <dbReference type="ARBA" id="ARBA00008639"/>
    </source>
</evidence>
<evidence type="ECO:0000256" key="3">
    <source>
        <dbReference type="ARBA" id="ARBA00022898"/>
    </source>
</evidence>
<evidence type="ECO:0000313" key="5">
    <source>
        <dbReference type="EMBL" id="GAA4343955.1"/>
    </source>
</evidence>
<dbReference type="Pfam" id="PF00291">
    <property type="entry name" value="PALP"/>
    <property type="match status" value="1"/>
</dbReference>
<keyword evidence="6" id="KW-1185">Reference proteome</keyword>
<keyword evidence="3" id="KW-0663">Pyridoxal phosphate</keyword>
<name>A0ABP8HT13_9GAMM</name>
<dbReference type="RefSeq" id="WP_223577372.1">
    <property type="nucleotide sequence ID" value="NZ_BAABFU010000001.1"/>
</dbReference>
<accession>A0ABP8HT13</accession>
<dbReference type="PIRSF" id="PIRSF006278">
    <property type="entry name" value="ACCD_DCysDesulf"/>
    <property type="match status" value="1"/>
</dbReference>
<evidence type="ECO:0000259" key="4">
    <source>
        <dbReference type="Pfam" id="PF00291"/>
    </source>
</evidence>
<evidence type="ECO:0000256" key="1">
    <source>
        <dbReference type="ARBA" id="ARBA00001933"/>
    </source>
</evidence>
<reference evidence="6" key="1">
    <citation type="journal article" date="2019" name="Int. J. Syst. Evol. Microbiol.">
        <title>The Global Catalogue of Microorganisms (GCM) 10K type strain sequencing project: providing services to taxonomists for standard genome sequencing and annotation.</title>
        <authorList>
            <consortium name="The Broad Institute Genomics Platform"/>
            <consortium name="The Broad Institute Genome Sequencing Center for Infectious Disease"/>
            <person name="Wu L."/>
            <person name="Ma J."/>
        </authorList>
    </citation>
    <scope>NUCLEOTIDE SEQUENCE [LARGE SCALE GENOMIC DNA]</scope>
    <source>
        <strain evidence="6">JCM 17727</strain>
    </source>
</reference>
<sequence length="291" mass="32792">MIELNHSPTQVVKWSLAEQESIRVDIKRDDLLHPVISGNKWRKLKYLLEDAEQKQCQSVISMGGNWSNHLHALAYAGHQLAIPTQGFVRAHSDQPLTPTLIDCKRWGMTLSFVTRKEYAELREHRDWTAFQQRFPKSYWIGEGGFSQLAMRGVEEIGQEVDESYDYVFVGCGSGATLCGLAKAFPKSQVVGVAAFSGAEYLQEQLQASLTQKVDNWTIDTEHHCGGFAKSTAELNHLIESIEHENAFELDAVYNGKVFLAVEHWLQQGKLPRDSRVLVIHTGGLQGKREVN</sequence>
<comment type="cofactor">
    <cofactor evidence="1">
        <name>pyridoxal 5'-phosphate</name>
        <dbReference type="ChEBI" id="CHEBI:597326"/>
    </cofactor>
</comment>
<dbReference type="PANTHER" id="PTHR43780:SF2">
    <property type="entry name" value="1-AMINOCYCLOPROPANE-1-CARBOXYLATE DEAMINASE-RELATED"/>
    <property type="match status" value="1"/>
</dbReference>
<dbReference type="Gene3D" id="3.40.50.1100">
    <property type="match status" value="2"/>
</dbReference>
<dbReference type="InterPro" id="IPR001926">
    <property type="entry name" value="TrpB-like_PALP"/>
</dbReference>
<dbReference type="SUPFAM" id="SSF53686">
    <property type="entry name" value="Tryptophan synthase beta subunit-like PLP-dependent enzymes"/>
    <property type="match status" value="1"/>
</dbReference>
<comment type="similarity">
    <text evidence="2">Belongs to the ACC deaminase/D-cysteine desulfhydrase family.</text>
</comment>
<evidence type="ECO:0000313" key="6">
    <source>
        <dbReference type="Proteomes" id="UP001501294"/>
    </source>
</evidence>
<proteinExistence type="inferred from homology"/>
<dbReference type="PANTHER" id="PTHR43780">
    <property type="entry name" value="1-AMINOCYCLOPROPANE-1-CARBOXYLATE DEAMINASE-RELATED"/>
    <property type="match status" value="1"/>
</dbReference>
<gene>
    <name evidence="5" type="ORF">GCM10023150_02920</name>
</gene>
<protein>
    <submittedName>
        <fullName evidence="5">Pyridoxal-phosphate dependent enzyme</fullName>
    </submittedName>
</protein>
<dbReference type="Proteomes" id="UP001501294">
    <property type="component" value="Unassembled WGS sequence"/>
</dbReference>
<comment type="caution">
    <text evidence="5">The sequence shown here is derived from an EMBL/GenBank/DDBJ whole genome shotgun (WGS) entry which is preliminary data.</text>
</comment>
<feature type="domain" description="Tryptophan synthase beta chain-like PALP" evidence="4">
    <location>
        <begin position="3"/>
        <end position="282"/>
    </location>
</feature>
<dbReference type="InterPro" id="IPR027278">
    <property type="entry name" value="ACCD_DCysDesulf"/>
</dbReference>
<dbReference type="EMBL" id="BAABFU010000001">
    <property type="protein sequence ID" value="GAA4343955.1"/>
    <property type="molecule type" value="Genomic_DNA"/>
</dbReference>
<dbReference type="InterPro" id="IPR036052">
    <property type="entry name" value="TrpB-like_PALP_sf"/>
</dbReference>